<protein>
    <submittedName>
        <fullName evidence="1">SFRICE_010862</fullName>
    </submittedName>
</protein>
<reference evidence="1" key="1">
    <citation type="submission" date="2016-07" db="EMBL/GenBank/DDBJ databases">
        <authorList>
            <person name="Bretaudeau A."/>
        </authorList>
    </citation>
    <scope>NUCLEOTIDE SEQUENCE</scope>
    <source>
        <strain evidence="1">Rice</strain>
        <tissue evidence="1">Whole body</tissue>
    </source>
</reference>
<dbReference type="EMBL" id="ODYU01002990">
    <property type="protein sequence ID" value="SOQ41182.1"/>
    <property type="molecule type" value="Genomic_DNA"/>
</dbReference>
<evidence type="ECO:0000313" key="1">
    <source>
        <dbReference type="EMBL" id="SOQ41182.1"/>
    </source>
</evidence>
<name>A0A2H1VL80_SPOFR</name>
<organism evidence="1">
    <name type="scientific">Spodoptera frugiperda</name>
    <name type="common">Fall armyworm</name>
    <dbReference type="NCBI Taxonomy" id="7108"/>
    <lineage>
        <taxon>Eukaryota</taxon>
        <taxon>Metazoa</taxon>
        <taxon>Ecdysozoa</taxon>
        <taxon>Arthropoda</taxon>
        <taxon>Hexapoda</taxon>
        <taxon>Insecta</taxon>
        <taxon>Pterygota</taxon>
        <taxon>Neoptera</taxon>
        <taxon>Endopterygota</taxon>
        <taxon>Lepidoptera</taxon>
        <taxon>Glossata</taxon>
        <taxon>Ditrysia</taxon>
        <taxon>Noctuoidea</taxon>
        <taxon>Noctuidae</taxon>
        <taxon>Amphipyrinae</taxon>
        <taxon>Spodoptera</taxon>
    </lineage>
</organism>
<dbReference type="AlphaFoldDB" id="A0A2H1VL80"/>
<gene>
    <name evidence="1" type="ORF">SFRICE_010862</name>
</gene>
<sequence length="60" mass="6903">MAYNNKQYNTRFSGRYNTPGQFVPAAESFGEPREPWDWPRKVFSYPLTGLKSCTSIPSII</sequence>
<proteinExistence type="predicted"/>
<accession>A0A2H1VL80</accession>